<evidence type="ECO:0000256" key="1">
    <source>
        <dbReference type="SAM" id="Phobius"/>
    </source>
</evidence>
<reference evidence="2 3" key="1">
    <citation type="submission" date="2014-04" db="EMBL/GenBank/DDBJ databases">
        <title>Evolutionary Origins and Diversification of the Mycorrhizal Mutualists.</title>
        <authorList>
            <consortium name="DOE Joint Genome Institute"/>
            <consortium name="Mycorrhizal Genomics Consortium"/>
            <person name="Kohler A."/>
            <person name="Kuo A."/>
            <person name="Nagy L.G."/>
            <person name="Floudas D."/>
            <person name="Copeland A."/>
            <person name="Barry K.W."/>
            <person name="Cichocki N."/>
            <person name="Veneault-Fourrey C."/>
            <person name="LaButti K."/>
            <person name="Lindquist E.A."/>
            <person name="Lipzen A."/>
            <person name="Lundell T."/>
            <person name="Morin E."/>
            <person name="Murat C."/>
            <person name="Riley R."/>
            <person name="Ohm R."/>
            <person name="Sun H."/>
            <person name="Tunlid A."/>
            <person name="Henrissat B."/>
            <person name="Grigoriev I.V."/>
            <person name="Hibbett D.S."/>
            <person name="Martin F."/>
        </authorList>
    </citation>
    <scope>NUCLEOTIDE SEQUENCE [LARGE SCALE GENOMIC DNA]</scope>
    <source>
        <strain evidence="2 3">FD-317 M1</strain>
    </source>
</reference>
<organism evidence="2 3">
    <name type="scientific">Collybiopsis luxurians FD-317 M1</name>
    <dbReference type="NCBI Taxonomy" id="944289"/>
    <lineage>
        <taxon>Eukaryota</taxon>
        <taxon>Fungi</taxon>
        <taxon>Dikarya</taxon>
        <taxon>Basidiomycota</taxon>
        <taxon>Agaricomycotina</taxon>
        <taxon>Agaricomycetes</taxon>
        <taxon>Agaricomycetidae</taxon>
        <taxon>Agaricales</taxon>
        <taxon>Marasmiineae</taxon>
        <taxon>Omphalotaceae</taxon>
        <taxon>Collybiopsis</taxon>
        <taxon>Collybiopsis luxurians</taxon>
    </lineage>
</organism>
<dbReference type="Proteomes" id="UP000053593">
    <property type="component" value="Unassembled WGS sequence"/>
</dbReference>
<dbReference type="EMBL" id="KN834791">
    <property type="protein sequence ID" value="KIK57366.1"/>
    <property type="molecule type" value="Genomic_DNA"/>
</dbReference>
<keyword evidence="1" id="KW-0472">Membrane</keyword>
<evidence type="ECO:0000313" key="2">
    <source>
        <dbReference type="EMBL" id="KIK57366.1"/>
    </source>
</evidence>
<dbReference type="HOGENOM" id="CLU_071641_2_0_1"/>
<feature type="transmembrane region" description="Helical" evidence="1">
    <location>
        <begin position="148"/>
        <end position="169"/>
    </location>
</feature>
<feature type="transmembrane region" description="Helical" evidence="1">
    <location>
        <begin position="55"/>
        <end position="73"/>
    </location>
</feature>
<protein>
    <submittedName>
        <fullName evidence="2">Uncharacterized protein</fullName>
    </submittedName>
</protein>
<feature type="transmembrane region" description="Helical" evidence="1">
    <location>
        <begin position="20"/>
        <end position="46"/>
    </location>
</feature>
<feature type="transmembrane region" description="Helical" evidence="1">
    <location>
        <begin position="181"/>
        <end position="203"/>
    </location>
</feature>
<sequence>MTPEDQQTIVIYAAAINTNTISFILVETVGFGASVLGMLIACHIIVTKSLTHSRIALLACLIITFIALTWSMLCEGAFTLIEVQVLLMQIKPDIQGGLEAEAQISIKKSLPFQSMQTWPFAISIILSDLIVVWRAWSLFQQERLWKAALTLLMIIDVGIQIADCILDNIDIKVLELASSVILDWLSLVVSLVVNMFATALIAWKAW</sequence>
<accession>A0A0D0BQG6</accession>
<proteinExistence type="predicted"/>
<keyword evidence="3" id="KW-1185">Reference proteome</keyword>
<keyword evidence="1" id="KW-1133">Transmembrane helix</keyword>
<name>A0A0D0BQG6_9AGAR</name>
<evidence type="ECO:0000313" key="3">
    <source>
        <dbReference type="Proteomes" id="UP000053593"/>
    </source>
</evidence>
<gene>
    <name evidence="2" type="ORF">GYMLUDRAFT_247010</name>
</gene>
<feature type="transmembrane region" description="Helical" evidence="1">
    <location>
        <begin position="118"/>
        <end position="136"/>
    </location>
</feature>
<keyword evidence="1" id="KW-0812">Transmembrane</keyword>
<dbReference type="AlphaFoldDB" id="A0A0D0BQG6"/>